<accession>A0A7X4HFD8</accession>
<evidence type="ECO:0000259" key="1">
    <source>
        <dbReference type="Pfam" id="PF18729"/>
    </source>
</evidence>
<proteinExistence type="predicted"/>
<evidence type="ECO:0000313" key="2">
    <source>
        <dbReference type="EMBL" id="MYN10201.1"/>
    </source>
</evidence>
<dbReference type="AlphaFoldDB" id="A0A7X4HFD8"/>
<keyword evidence="3" id="KW-1185">Reference proteome</keyword>
<comment type="caution">
    <text evidence="2">The sequence shown here is derived from an EMBL/GenBank/DDBJ whole genome shotgun (WGS) entry which is preliminary data.</text>
</comment>
<feature type="domain" description="STY4199-like HEPN" evidence="1">
    <location>
        <begin position="29"/>
        <end position="275"/>
    </location>
</feature>
<dbReference type="RefSeq" id="WP_161074497.1">
    <property type="nucleotide sequence ID" value="NZ_WWCU01000034.1"/>
</dbReference>
<reference evidence="2 3" key="1">
    <citation type="submission" date="2019-12" db="EMBL/GenBank/DDBJ databases">
        <title>Novel species isolated from a subtropical stream in China.</title>
        <authorList>
            <person name="Lu H."/>
        </authorList>
    </citation>
    <scope>NUCLEOTIDE SEQUENCE [LARGE SCALE GENOMIC DNA]</scope>
    <source>
        <strain evidence="2 3">FT127W</strain>
    </source>
</reference>
<organism evidence="2 3">
    <name type="scientific">Pseudoduganella aquatica</name>
    <dbReference type="NCBI Taxonomy" id="2660641"/>
    <lineage>
        <taxon>Bacteria</taxon>
        <taxon>Pseudomonadati</taxon>
        <taxon>Pseudomonadota</taxon>
        <taxon>Betaproteobacteria</taxon>
        <taxon>Burkholderiales</taxon>
        <taxon>Oxalobacteraceae</taxon>
        <taxon>Telluria group</taxon>
        <taxon>Pseudoduganella</taxon>
    </lineage>
</organism>
<name>A0A7X4HFD8_9BURK</name>
<evidence type="ECO:0000313" key="3">
    <source>
        <dbReference type="Proteomes" id="UP000450676"/>
    </source>
</evidence>
<gene>
    <name evidence="2" type="ORF">GTP77_23030</name>
</gene>
<protein>
    <recommendedName>
        <fullName evidence="1">STY4199-like HEPN domain-containing protein</fullName>
    </recommendedName>
</protein>
<dbReference type="InterPro" id="IPR040816">
    <property type="entry name" value="STY4199_HEPN_dom"/>
</dbReference>
<dbReference type="EMBL" id="WWCU01000034">
    <property type="protein sequence ID" value="MYN10201.1"/>
    <property type="molecule type" value="Genomic_DNA"/>
</dbReference>
<sequence>MPDHAEPQGRLPAYLDIGRAGLAAIVRHLGGDPGGATTLAQLFERLDARRMEAGSWDPLAQALGLDAQEMEDFTKAARRAVRVEAGPPAASDEVAALRWLNWLERVQEKQPAAGIAVQLPPPGERALRTGQQQVRALELILRGVIGETHGDQQRLLARLRELSGDAAVERWLAVADPGDVLSGTMFSDLGRIFAHKREYPQHYAALFAETPFLSLLKDKRGTLAAFLEDVRDIRNRLAHHKRVTPVQIALLGHYYHEVVKPLQDAHDDGVLGVNPDGYFDASKEELERHFQRVADNFARLGEDVQAVRDDVAALDGKVEEVRKTVERTGEDVRTVRADTSWLRRHQRWIGLGVLALGAASLFTLRSTESMRGSVTSIDRKMDTVKKEVSADPRKELANNGVAWKESEFIGAISRGDTRNVALFLAGGMRWQLGYTGKVLEQGDSKTVALLMEHPELLAREDSDCAQAMGRARRWVPGSSPLQAQQLSGDEQRMLQRFCSRPQDIAYATKQYESELKSHREARAEYDRQKAAVKPVPQCEAAEMNREGALINEAGGFNPMRRGTSTPRDELLGEVYVGISTGLLDRNKLRAAVHKYCTDLVEKEPNIDINDWSVRANEQILKAVKS</sequence>
<dbReference type="Pfam" id="PF18729">
    <property type="entry name" value="HEPN_STY4199"/>
    <property type="match status" value="1"/>
</dbReference>
<dbReference type="Proteomes" id="UP000450676">
    <property type="component" value="Unassembled WGS sequence"/>
</dbReference>